<reference evidence="1 2" key="1">
    <citation type="submission" date="2016-02" db="EMBL/GenBank/DDBJ databases">
        <title>Biosynthesis of antibiotic leucinostatins and their inhibition on Phytophthora in bio-control Purpureocillium lilacinum.</title>
        <authorList>
            <person name="Wang G."/>
            <person name="Liu Z."/>
            <person name="Lin R."/>
            <person name="Li E."/>
            <person name="Mao Z."/>
            <person name="Ling J."/>
            <person name="Yin W."/>
            <person name="Xie B."/>
        </authorList>
    </citation>
    <scope>NUCLEOTIDE SEQUENCE [LARGE SCALE GENOMIC DNA]</scope>
    <source>
        <strain evidence="1">PLFJ-1</strain>
    </source>
</reference>
<organism evidence="1 2">
    <name type="scientific">Purpureocillium lilacinum</name>
    <name type="common">Paecilomyces lilacinus</name>
    <dbReference type="NCBI Taxonomy" id="33203"/>
    <lineage>
        <taxon>Eukaryota</taxon>
        <taxon>Fungi</taxon>
        <taxon>Dikarya</taxon>
        <taxon>Ascomycota</taxon>
        <taxon>Pezizomycotina</taxon>
        <taxon>Sordariomycetes</taxon>
        <taxon>Hypocreomycetidae</taxon>
        <taxon>Hypocreales</taxon>
        <taxon>Ophiocordycipitaceae</taxon>
        <taxon>Purpureocillium</taxon>
    </lineage>
</organism>
<dbReference type="AlphaFoldDB" id="A0A179GYQ9"/>
<comment type="caution">
    <text evidence="1">The sequence shown here is derived from an EMBL/GenBank/DDBJ whole genome shotgun (WGS) entry which is preliminary data.</text>
</comment>
<dbReference type="Proteomes" id="UP000078340">
    <property type="component" value="Unassembled WGS sequence"/>
</dbReference>
<protein>
    <submittedName>
        <fullName evidence="1">Uncharacterized protein</fullName>
    </submittedName>
</protein>
<evidence type="ECO:0000313" key="2">
    <source>
        <dbReference type="Proteomes" id="UP000078340"/>
    </source>
</evidence>
<proteinExistence type="predicted"/>
<sequence>MAHLKARQGASPTSVLPGTTPSLRIAAAVGFNRAAAGVMSAYRLRRRFGEANQALHAIGELDARLAPRQDVRTG</sequence>
<name>A0A179GYQ9_PURLI</name>
<accession>A0A179GYQ9</accession>
<dbReference type="EMBL" id="LSBI01000008">
    <property type="protein sequence ID" value="OAQ82932.1"/>
    <property type="molecule type" value="Genomic_DNA"/>
</dbReference>
<evidence type="ECO:0000313" key="1">
    <source>
        <dbReference type="EMBL" id="OAQ82932.1"/>
    </source>
</evidence>
<gene>
    <name evidence="1" type="ORF">VFPFJ_08735</name>
</gene>